<evidence type="ECO:0000313" key="2">
    <source>
        <dbReference type="Proteomes" id="UP000790377"/>
    </source>
</evidence>
<name>A0ACB7ZZA9_9AGAM</name>
<sequence length="351" mass="37926">MTQKTGALTTFPTHHSITEGPGVKGVWVDGAPHLVTGALATWAAAADIHPARIPGYWIDRDPDLAGGAPPRPGDKLLYRLHGGAYIQLSAHPRDPTANIARGVLRYSSSITRTFAVEYRLSKSEPYEPANSFPAALLDALAGYAYLVEVVGFKPCDIIVQGDSAGGNLALAFIRYLVEHQQLSPGTAPSIALPAVPSGLILLSPWTDLGTSHEGPLSSFSTHFSTDYSSPYRSASRISYAKRAFIGPFGFGLAERSAYLSPASLNPCVRARFTGFPRTFLCAGGAEPLLDSIRSLRWKMERDMGAGRGAGEIEFYEAPDALHDYIIFPWHEPEVGQTLQRIGEWLDGDEKS</sequence>
<reference evidence="1" key="1">
    <citation type="journal article" date="2021" name="New Phytol.">
        <title>Evolutionary innovations through gain and loss of genes in the ectomycorrhizal Boletales.</title>
        <authorList>
            <person name="Wu G."/>
            <person name="Miyauchi S."/>
            <person name="Morin E."/>
            <person name="Kuo A."/>
            <person name="Drula E."/>
            <person name="Varga T."/>
            <person name="Kohler A."/>
            <person name="Feng B."/>
            <person name="Cao Y."/>
            <person name="Lipzen A."/>
            <person name="Daum C."/>
            <person name="Hundley H."/>
            <person name="Pangilinan J."/>
            <person name="Johnson J."/>
            <person name="Barry K."/>
            <person name="LaButti K."/>
            <person name="Ng V."/>
            <person name="Ahrendt S."/>
            <person name="Min B."/>
            <person name="Choi I.G."/>
            <person name="Park H."/>
            <person name="Plett J.M."/>
            <person name="Magnuson J."/>
            <person name="Spatafora J.W."/>
            <person name="Nagy L.G."/>
            <person name="Henrissat B."/>
            <person name="Grigoriev I.V."/>
            <person name="Yang Z.L."/>
            <person name="Xu J."/>
            <person name="Martin F.M."/>
        </authorList>
    </citation>
    <scope>NUCLEOTIDE SEQUENCE</scope>
    <source>
        <strain evidence="1">ATCC 28755</strain>
    </source>
</reference>
<comment type="caution">
    <text evidence="1">The sequence shown here is derived from an EMBL/GenBank/DDBJ whole genome shotgun (WGS) entry which is preliminary data.</text>
</comment>
<dbReference type="Proteomes" id="UP000790377">
    <property type="component" value="Unassembled WGS sequence"/>
</dbReference>
<evidence type="ECO:0000313" key="1">
    <source>
        <dbReference type="EMBL" id="KAH7906286.1"/>
    </source>
</evidence>
<accession>A0ACB7ZZA9</accession>
<organism evidence="1 2">
    <name type="scientific">Hygrophoropsis aurantiaca</name>
    <dbReference type="NCBI Taxonomy" id="72124"/>
    <lineage>
        <taxon>Eukaryota</taxon>
        <taxon>Fungi</taxon>
        <taxon>Dikarya</taxon>
        <taxon>Basidiomycota</taxon>
        <taxon>Agaricomycotina</taxon>
        <taxon>Agaricomycetes</taxon>
        <taxon>Agaricomycetidae</taxon>
        <taxon>Boletales</taxon>
        <taxon>Coniophorineae</taxon>
        <taxon>Hygrophoropsidaceae</taxon>
        <taxon>Hygrophoropsis</taxon>
    </lineage>
</organism>
<gene>
    <name evidence="1" type="ORF">BJ138DRAFT_1117714</name>
</gene>
<proteinExistence type="predicted"/>
<keyword evidence="2" id="KW-1185">Reference proteome</keyword>
<protein>
    <submittedName>
        <fullName evidence="1">Alpha beta-hydrolase</fullName>
    </submittedName>
</protein>
<dbReference type="EMBL" id="MU268041">
    <property type="protein sequence ID" value="KAH7906286.1"/>
    <property type="molecule type" value="Genomic_DNA"/>
</dbReference>